<feature type="region of interest" description="Disordered" evidence="5">
    <location>
        <begin position="281"/>
        <end position="300"/>
    </location>
</feature>
<reference evidence="9 10" key="1">
    <citation type="journal article" date="2018" name="Mol. Plant">
        <title>The genome of Artemisia annua provides insight into the evolution of Asteraceae family and artemisinin biosynthesis.</title>
        <authorList>
            <person name="Shen Q."/>
            <person name="Zhang L."/>
            <person name="Liao Z."/>
            <person name="Wang S."/>
            <person name="Yan T."/>
            <person name="Shi P."/>
            <person name="Liu M."/>
            <person name="Fu X."/>
            <person name="Pan Q."/>
            <person name="Wang Y."/>
            <person name="Lv Z."/>
            <person name="Lu X."/>
            <person name="Zhang F."/>
            <person name="Jiang W."/>
            <person name="Ma Y."/>
            <person name="Chen M."/>
            <person name="Hao X."/>
            <person name="Li L."/>
            <person name="Tang Y."/>
            <person name="Lv G."/>
            <person name="Zhou Y."/>
            <person name="Sun X."/>
            <person name="Brodelius P.E."/>
            <person name="Rose J.K.C."/>
            <person name="Tang K."/>
        </authorList>
    </citation>
    <scope>NUCLEOTIDE SEQUENCE [LARGE SCALE GENOMIC DNA]</scope>
    <source>
        <strain evidence="10">cv. Huhao1</strain>
        <tissue evidence="9">Leaf</tissue>
    </source>
</reference>
<keyword evidence="10" id="KW-1185">Reference proteome</keyword>
<dbReference type="FunFam" id="1.10.10.60:FF:000010">
    <property type="entry name" value="Transcriptional activator Myb isoform A"/>
    <property type="match status" value="1"/>
</dbReference>
<dbReference type="InterPro" id="IPR017884">
    <property type="entry name" value="SANT_dom"/>
</dbReference>
<dbReference type="GO" id="GO:0005634">
    <property type="term" value="C:nucleus"/>
    <property type="evidence" value="ECO:0007669"/>
    <property type="project" value="UniProtKB-SubCell"/>
</dbReference>
<evidence type="ECO:0000256" key="5">
    <source>
        <dbReference type="SAM" id="MobiDB-lite"/>
    </source>
</evidence>
<dbReference type="PROSITE" id="PS51294">
    <property type="entry name" value="HTH_MYB"/>
    <property type="match status" value="2"/>
</dbReference>
<evidence type="ECO:0000256" key="1">
    <source>
        <dbReference type="ARBA" id="ARBA00004123"/>
    </source>
</evidence>
<dbReference type="Proteomes" id="UP000245207">
    <property type="component" value="Unassembled WGS sequence"/>
</dbReference>
<gene>
    <name evidence="9" type="ORF">CTI12_AA042180</name>
</gene>
<dbReference type="SUPFAM" id="SSF46689">
    <property type="entry name" value="Homeodomain-like"/>
    <property type="match status" value="1"/>
</dbReference>
<feature type="compositionally biased region" description="Polar residues" evidence="5">
    <location>
        <begin position="288"/>
        <end position="300"/>
    </location>
</feature>
<dbReference type="InterPro" id="IPR009057">
    <property type="entry name" value="Homeodomain-like_sf"/>
</dbReference>
<evidence type="ECO:0000259" key="6">
    <source>
        <dbReference type="PROSITE" id="PS50090"/>
    </source>
</evidence>
<dbReference type="InterPro" id="IPR050560">
    <property type="entry name" value="MYB_TF"/>
</dbReference>
<evidence type="ECO:0000259" key="8">
    <source>
        <dbReference type="PROSITE" id="PS51294"/>
    </source>
</evidence>
<dbReference type="CDD" id="cd00167">
    <property type="entry name" value="SANT"/>
    <property type="match status" value="2"/>
</dbReference>
<feature type="compositionally biased region" description="Basic residues" evidence="5">
    <location>
        <begin position="227"/>
        <end position="238"/>
    </location>
</feature>
<evidence type="ECO:0000313" key="10">
    <source>
        <dbReference type="Proteomes" id="UP000245207"/>
    </source>
</evidence>
<keyword evidence="2" id="KW-0677">Repeat</keyword>
<evidence type="ECO:0000259" key="7">
    <source>
        <dbReference type="PROSITE" id="PS51293"/>
    </source>
</evidence>
<feature type="domain" description="HTH myb-type" evidence="8">
    <location>
        <begin position="183"/>
        <end position="233"/>
    </location>
</feature>
<proteinExistence type="predicted"/>
<evidence type="ECO:0000313" key="9">
    <source>
        <dbReference type="EMBL" id="PWA96157.1"/>
    </source>
</evidence>
<organism evidence="9 10">
    <name type="scientific">Artemisia annua</name>
    <name type="common">Sweet wormwood</name>
    <dbReference type="NCBI Taxonomy" id="35608"/>
    <lineage>
        <taxon>Eukaryota</taxon>
        <taxon>Viridiplantae</taxon>
        <taxon>Streptophyta</taxon>
        <taxon>Embryophyta</taxon>
        <taxon>Tracheophyta</taxon>
        <taxon>Spermatophyta</taxon>
        <taxon>Magnoliopsida</taxon>
        <taxon>eudicotyledons</taxon>
        <taxon>Gunneridae</taxon>
        <taxon>Pentapetalae</taxon>
        <taxon>asterids</taxon>
        <taxon>campanulids</taxon>
        <taxon>Asterales</taxon>
        <taxon>Asteraceae</taxon>
        <taxon>Asteroideae</taxon>
        <taxon>Anthemideae</taxon>
        <taxon>Artemisiinae</taxon>
        <taxon>Artemisia</taxon>
    </lineage>
</organism>
<dbReference type="GO" id="GO:0000978">
    <property type="term" value="F:RNA polymerase II cis-regulatory region sequence-specific DNA binding"/>
    <property type="evidence" value="ECO:0007669"/>
    <property type="project" value="TreeGrafter"/>
</dbReference>
<dbReference type="OrthoDB" id="2143914at2759"/>
<sequence>MEGGNHGGGYPNYGNSRKHPLVVPPPMTAIGRFLQGQSSQSHSSHHNFEKNKEQFIPSNGVYGFSSSSNEGIGAMYNQYEVSSVPCLPMDKMFAADHGVYTRSYRNMHVTNEVAKSSAKMKLKGGSRKNLIKGQWTDEEDKKLLRLVKLHGERKWAHISEQMIGRAGKQCRERWHNHLRPDIKKDTWSEDEERILVEVHRKVGNKWAEIAKLIPGRTENSIKNHWNATKRRQNSRRKSKQNEGKNRKLRSSVLQEYIISTATSNARDDYNIASKTSTTTSTIPAVNATPGSSPTRSSENTSMNFSIVFPELPNSNSDDSPSLDITQSYDDELTFIQTLLVDSNYPVRQDSNNSSNESSIHVNDPKCPLDNNLLGFSGNLQYLFASSSSISNESVHIKDSKSSFDMNPLMINGNWQYGCASSSPISNESLFHIKDPKFSPDMHPLGFSGNSQYGIASIPHDDENSHLYLKQENLWKPQLGPDVYMSYLLEGATTLSNSCCDYGYYEDTKRDLMFDGEQSVSPGSGSGSDPSSNGKKEMDLVEMVFSSQFP</sequence>
<dbReference type="Pfam" id="PF13921">
    <property type="entry name" value="Myb_DNA-bind_6"/>
    <property type="match status" value="1"/>
</dbReference>
<feature type="domain" description="Myb-like" evidence="6">
    <location>
        <begin position="127"/>
        <end position="178"/>
    </location>
</feature>
<dbReference type="SMART" id="SM00717">
    <property type="entry name" value="SANT"/>
    <property type="match status" value="2"/>
</dbReference>
<dbReference type="InterPro" id="IPR001005">
    <property type="entry name" value="SANT/Myb"/>
</dbReference>
<feature type="domain" description="HTH myb-type" evidence="8">
    <location>
        <begin position="127"/>
        <end position="182"/>
    </location>
</feature>
<dbReference type="EMBL" id="PKPP01000194">
    <property type="protein sequence ID" value="PWA96157.1"/>
    <property type="molecule type" value="Genomic_DNA"/>
</dbReference>
<dbReference type="AlphaFoldDB" id="A0A2U1QDV9"/>
<feature type="domain" description="SANT" evidence="7">
    <location>
        <begin position="182"/>
        <end position="233"/>
    </location>
</feature>
<keyword evidence="3 9" id="KW-0238">DNA-binding</keyword>
<evidence type="ECO:0000256" key="2">
    <source>
        <dbReference type="ARBA" id="ARBA00022737"/>
    </source>
</evidence>
<dbReference type="InterPro" id="IPR017930">
    <property type="entry name" value="Myb_dom"/>
</dbReference>
<dbReference type="PROSITE" id="PS51293">
    <property type="entry name" value="SANT"/>
    <property type="match status" value="1"/>
</dbReference>
<comment type="subcellular location">
    <subcellularLocation>
        <location evidence="1">Nucleus</location>
    </subcellularLocation>
</comment>
<evidence type="ECO:0000256" key="3">
    <source>
        <dbReference type="ARBA" id="ARBA00023125"/>
    </source>
</evidence>
<dbReference type="PROSITE" id="PS50090">
    <property type="entry name" value="MYB_LIKE"/>
    <property type="match status" value="2"/>
</dbReference>
<dbReference type="Gene3D" id="1.10.10.60">
    <property type="entry name" value="Homeodomain-like"/>
    <property type="match status" value="2"/>
</dbReference>
<keyword evidence="9" id="KW-0371">Homeobox</keyword>
<dbReference type="STRING" id="35608.A0A2U1QDV9"/>
<dbReference type="GO" id="GO:0000981">
    <property type="term" value="F:DNA-binding transcription factor activity, RNA polymerase II-specific"/>
    <property type="evidence" value="ECO:0007669"/>
    <property type="project" value="TreeGrafter"/>
</dbReference>
<feature type="region of interest" description="Disordered" evidence="5">
    <location>
        <begin position="220"/>
        <end position="249"/>
    </location>
</feature>
<comment type="caution">
    <text evidence="9">The sequence shown here is derived from an EMBL/GenBank/DDBJ whole genome shotgun (WGS) entry which is preliminary data.</text>
</comment>
<dbReference type="PANTHER" id="PTHR45614">
    <property type="entry name" value="MYB PROTEIN-RELATED"/>
    <property type="match status" value="1"/>
</dbReference>
<feature type="compositionally biased region" description="Low complexity" evidence="5">
    <location>
        <begin position="518"/>
        <end position="532"/>
    </location>
</feature>
<keyword evidence="4" id="KW-0539">Nucleus</keyword>
<evidence type="ECO:0000256" key="4">
    <source>
        <dbReference type="ARBA" id="ARBA00023242"/>
    </source>
</evidence>
<protein>
    <submittedName>
        <fullName evidence="9">Homeodomain-like protein</fullName>
    </submittedName>
</protein>
<accession>A0A2U1QDV9</accession>
<name>A0A2U1QDV9_ARTAN</name>
<dbReference type="PANTHER" id="PTHR45614:SF279">
    <property type="entry name" value="HOMEODOMAIN-LIKE PROTEIN-RELATED"/>
    <property type="match status" value="1"/>
</dbReference>
<feature type="region of interest" description="Disordered" evidence="5">
    <location>
        <begin position="514"/>
        <end position="536"/>
    </location>
</feature>
<feature type="domain" description="Myb-like" evidence="6">
    <location>
        <begin position="179"/>
        <end position="229"/>
    </location>
</feature>